<feature type="transmembrane region" description="Helical" evidence="1">
    <location>
        <begin position="35"/>
        <end position="55"/>
    </location>
</feature>
<sequence>MDQILSYVKPELLIVVVFLYFIGEMIKKSENISDKFIPMILGILGVLICGLYVFATSTVSGSQEVAMALFTAITQGVIVAGLSNYVNQIIKQAGKEE</sequence>
<dbReference type="InterPro" id="IPR032111">
    <property type="entry name" value="Clostridium_phage_holin"/>
</dbReference>
<name>A0A8S5Q499_9CAUD</name>
<keyword evidence="1" id="KW-1133">Transmembrane helix</keyword>
<protein>
    <submittedName>
        <fullName evidence="2">Holin</fullName>
    </submittedName>
</protein>
<keyword evidence="1" id="KW-0472">Membrane</keyword>
<evidence type="ECO:0000313" key="2">
    <source>
        <dbReference type="EMBL" id="DAE13477.1"/>
    </source>
</evidence>
<feature type="transmembrane region" description="Helical" evidence="1">
    <location>
        <begin position="67"/>
        <end position="86"/>
    </location>
</feature>
<feature type="transmembrane region" description="Helical" evidence="1">
    <location>
        <begin position="6"/>
        <end position="23"/>
    </location>
</feature>
<keyword evidence="1" id="KW-0812">Transmembrane</keyword>
<accession>A0A8S5Q499</accession>
<dbReference type="EMBL" id="BK015567">
    <property type="protein sequence ID" value="DAE13477.1"/>
    <property type="molecule type" value="Genomic_DNA"/>
</dbReference>
<organism evidence="2">
    <name type="scientific">Siphoviridae sp. ctVif31</name>
    <dbReference type="NCBI Taxonomy" id="2825532"/>
    <lineage>
        <taxon>Viruses</taxon>
        <taxon>Duplodnaviria</taxon>
        <taxon>Heunggongvirae</taxon>
        <taxon>Uroviricota</taxon>
        <taxon>Caudoviricetes</taxon>
    </lineage>
</organism>
<dbReference type="Pfam" id="PF16079">
    <property type="entry name" value="Phage_holin_5_2"/>
    <property type="match status" value="1"/>
</dbReference>
<evidence type="ECO:0000256" key="1">
    <source>
        <dbReference type="SAM" id="Phobius"/>
    </source>
</evidence>
<proteinExistence type="predicted"/>
<reference evidence="2" key="1">
    <citation type="journal article" date="2021" name="Proc. Natl. Acad. Sci. U.S.A.">
        <title>A Catalog of Tens of Thousands of Viruses from Human Metagenomes Reveals Hidden Associations with Chronic Diseases.</title>
        <authorList>
            <person name="Tisza M.J."/>
            <person name="Buck C.B."/>
        </authorList>
    </citation>
    <scope>NUCLEOTIDE SEQUENCE</scope>
    <source>
        <strain evidence="2">CtVif31</strain>
    </source>
</reference>